<dbReference type="AlphaFoldDB" id="A0A150FYM5"/>
<accession>A0A150FYM5</accession>
<reference evidence="3" key="1">
    <citation type="journal article" date="2016" name="Nat. Commun.">
        <title>The Gonium pectorale genome demonstrates co-option of cell cycle regulation during the evolution of multicellularity.</title>
        <authorList>
            <person name="Hanschen E.R."/>
            <person name="Marriage T.N."/>
            <person name="Ferris P.J."/>
            <person name="Hamaji T."/>
            <person name="Toyoda A."/>
            <person name="Fujiyama A."/>
            <person name="Neme R."/>
            <person name="Noguchi H."/>
            <person name="Minakuchi Y."/>
            <person name="Suzuki M."/>
            <person name="Kawai-Toyooka H."/>
            <person name="Smith D.R."/>
            <person name="Sparks H."/>
            <person name="Anderson J."/>
            <person name="Bakaric R."/>
            <person name="Luria V."/>
            <person name="Karger A."/>
            <person name="Kirschner M.W."/>
            <person name="Durand P.M."/>
            <person name="Michod R.E."/>
            <person name="Nozaki H."/>
            <person name="Olson B.J."/>
        </authorList>
    </citation>
    <scope>NUCLEOTIDE SEQUENCE [LARGE SCALE GENOMIC DNA]</scope>
    <source>
        <strain evidence="3">NIES-2863</strain>
    </source>
</reference>
<dbReference type="Proteomes" id="UP000075714">
    <property type="component" value="Unassembled WGS sequence"/>
</dbReference>
<protein>
    <submittedName>
        <fullName evidence="2">Uncharacterized protein</fullName>
    </submittedName>
</protein>
<organism evidence="2 3">
    <name type="scientific">Gonium pectorale</name>
    <name type="common">Green alga</name>
    <dbReference type="NCBI Taxonomy" id="33097"/>
    <lineage>
        <taxon>Eukaryota</taxon>
        <taxon>Viridiplantae</taxon>
        <taxon>Chlorophyta</taxon>
        <taxon>core chlorophytes</taxon>
        <taxon>Chlorophyceae</taxon>
        <taxon>CS clade</taxon>
        <taxon>Chlamydomonadales</taxon>
        <taxon>Volvocaceae</taxon>
        <taxon>Gonium</taxon>
    </lineage>
</organism>
<proteinExistence type="predicted"/>
<keyword evidence="3" id="KW-1185">Reference proteome</keyword>
<evidence type="ECO:0000313" key="2">
    <source>
        <dbReference type="EMBL" id="KXZ42305.1"/>
    </source>
</evidence>
<sequence length="192" mass="22159">MEINNSSGAETSALMETDNAARLAVEDSSLPAFGRFGRRWEERIIALETTLKQNRQELAEHRQEREQQLAEQEQLEQRLAEQEQRLAKQARKQEQRLAKQEQKRAEQEQRFARLEARVCNAQAVFEGIGSILRRSLVDEARTALTANLPRKEGESWRDYTERLVEEKGSKWLEEQNLSIGVLALLSDGRETP</sequence>
<feature type="coiled-coil region" evidence="1">
    <location>
        <begin position="44"/>
        <end position="117"/>
    </location>
</feature>
<name>A0A150FYM5_GONPE</name>
<evidence type="ECO:0000256" key="1">
    <source>
        <dbReference type="SAM" id="Coils"/>
    </source>
</evidence>
<gene>
    <name evidence="2" type="ORF">GPECTOR_164g147</name>
</gene>
<keyword evidence="1" id="KW-0175">Coiled coil</keyword>
<evidence type="ECO:0000313" key="3">
    <source>
        <dbReference type="Proteomes" id="UP000075714"/>
    </source>
</evidence>
<dbReference type="EMBL" id="LSYV01000164">
    <property type="protein sequence ID" value="KXZ42305.1"/>
    <property type="molecule type" value="Genomic_DNA"/>
</dbReference>
<comment type="caution">
    <text evidence="2">The sequence shown here is derived from an EMBL/GenBank/DDBJ whole genome shotgun (WGS) entry which is preliminary data.</text>
</comment>